<feature type="transmembrane region" description="Helical" evidence="5">
    <location>
        <begin position="242"/>
        <end position="260"/>
    </location>
</feature>
<feature type="transmembrane region" description="Helical" evidence="5">
    <location>
        <begin position="176"/>
        <end position="198"/>
    </location>
</feature>
<evidence type="ECO:0000256" key="4">
    <source>
        <dbReference type="ARBA" id="ARBA00023136"/>
    </source>
</evidence>
<feature type="transmembrane region" description="Helical" evidence="5">
    <location>
        <begin position="210"/>
        <end position="230"/>
    </location>
</feature>
<keyword evidence="2 5" id="KW-0812">Transmembrane</keyword>
<feature type="transmembrane region" description="Helical" evidence="5">
    <location>
        <begin position="371"/>
        <end position="392"/>
    </location>
</feature>
<dbReference type="InterPro" id="IPR020846">
    <property type="entry name" value="MFS_dom"/>
</dbReference>
<feature type="transmembrane region" description="Helical" evidence="5">
    <location>
        <begin position="21"/>
        <end position="46"/>
    </location>
</feature>
<dbReference type="InterPro" id="IPR036259">
    <property type="entry name" value="MFS_trans_sf"/>
</dbReference>
<accession>A0ABR0IVJ2</accession>
<feature type="transmembrane region" description="Helical" evidence="5">
    <location>
        <begin position="346"/>
        <end position="365"/>
    </location>
</feature>
<dbReference type="Gene3D" id="1.20.1250.20">
    <property type="entry name" value="MFS general substrate transporter like domains"/>
    <property type="match status" value="1"/>
</dbReference>
<proteinExistence type="predicted"/>
<dbReference type="PROSITE" id="PS50850">
    <property type="entry name" value="MFS"/>
    <property type="match status" value="1"/>
</dbReference>
<gene>
    <name evidence="7" type="ORF">LTR69_011174</name>
</gene>
<dbReference type="PANTHER" id="PTHR23501:SF94">
    <property type="entry name" value="MAJOR FACILITATOR SUPERFAMILY (MFS) PROFILE DOMAIN-CONTAINING PROTEIN"/>
    <property type="match status" value="1"/>
</dbReference>
<name>A0ABR0IVJ2_9EURO</name>
<organism evidence="7 8">
    <name type="scientific">Exophiala sideris</name>
    <dbReference type="NCBI Taxonomy" id="1016849"/>
    <lineage>
        <taxon>Eukaryota</taxon>
        <taxon>Fungi</taxon>
        <taxon>Dikarya</taxon>
        <taxon>Ascomycota</taxon>
        <taxon>Pezizomycotina</taxon>
        <taxon>Eurotiomycetes</taxon>
        <taxon>Chaetothyriomycetidae</taxon>
        <taxon>Chaetothyriales</taxon>
        <taxon>Herpotrichiellaceae</taxon>
        <taxon>Exophiala</taxon>
    </lineage>
</organism>
<evidence type="ECO:0000313" key="8">
    <source>
        <dbReference type="Proteomes" id="UP001345691"/>
    </source>
</evidence>
<evidence type="ECO:0000256" key="3">
    <source>
        <dbReference type="ARBA" id="ARBA00022989"/>
    </source>
</evidence>
<dbReference type="Proteomes" id="UP001345691">
    <property type="component" value="Unassembled WGS sequence"/>
</dbReference>
<evidence type="ECO:0000256" key="1">
    <source>
        <dbReference type="ARBA" id="ARBA00004141"/>
    </source>
</evidence>
<feature type="transmembrane region" description="Helical" evidence="5">
    <location>
        <begin position="58"/>
        <end position="76"/>
    </location>
</feature>
<protein>
    <recommendedName>
        <fullName evidence="6">Major facilitator superfamily (MFS) profile domain-containing protein</fullName>
    </recommendedName>
</protein>
<dbReference type="PANTHER" id="PTHR23501">
    <property type="entry name" value="MAJOR FACILITATOR SUPERFAMILY"/>
    <property type="match status" value="1"/>
</dbReference>
<feature type="transmembrane region" description="Helical" evidence="5">
    <location>
        <begin position="281"/>
        <end position="302"/>
    </location>
</feature>
<evidence type="ECO:0000256" key="2">
    <source>
        <dbReference type="ARBA" id="ARBA00022692"/>
    </source>
</evidence>
<evidence type="ECO:0000313" key="7">
    <source>
        <dbReference type="EMBL" id="KAK5049147.1"/>
    </source>
</evidence>
<keyword evidence="4 5" id="KW-0472">Membrane</keyword>
<reference evidence="7 8" key="1">
    <citation type="submission" date="2023-08" db="EMBL/GenBank/DDBJ databases">
        <title>Black Yeasts Isolated from many extreme environments.</title>
        <authorList>
            <person name="Coleine C."/>
            <person name="Stajich J.E."/>
            <person name="Selbmann L."/>
        </authorList>
    </citation>
    <scope>NUCLEOTIDE SEQUENCE [LARGE SCALE GENOMIC DNA]</scope>
    <source>
        <strain evidence="7 8">CCFEE 6328</strain>
    </source>
</reference>
<feature type="transmembrane region" description="Helical" evidence="5">
    <location>
        <begin position="116"/>
        <end position="134"/>
    </location>
</feature>
<dbReference type="InterPro" id="IPR011701">
    <property type="entry name" value="MFS"/>
</dbReference>
<dbReference type="Gene3D" id="1.20.1720.10">
    <property type="entry name" value="Multidrug resistance protein D"/>
    <property type="match status" value="1"/>
</dbReference>
<keyword evidence="3 5" id="KW-1133">Transmembrane helix</keyword>
<keyword evidence="8" id="KW-1185">Reference proteome</keyword>
<feature type="domain" description="Major facilitator superfamily (MFS) profile" evidence="6">
    <location>
        <begin position="21"/>
        <end position="504"/>
    </location>
</feature>
<dbReference type="SUPFAM" id="SSF103473">
    <property type="entry name" value="MFS general substrate transporter"/>
    <property type="match status" value="1"/>
</dbReference>
<feature type="transmembrane region" description="Helical" evidence="5">
    <location>
        <begin position="413"/>
        <end position="431"/>
    </location>
</feature>
<comment type="caution">
    <text evidence="7">The sequence shown here is derived from an EMBL/GenBank/DDBJ whole genome shotgun (WGS) entry which is preliminary data.</text>
</comment>
<feature type="transmembrane region" description="Helical" evidence="5">
    <location>
        <begin position="88"/>
        <end position="110"/>
    </location>
</feature>
<feature type="transmembrane region" description="Helical" evidence="5">
    <location>
        <begin position="314"/>
        <end position="334"/>
    </location>
</feature>
<dbReference type="Pfam" id="PF07690">
    <property type="entry name" value="MFS_1"/>
    <property type="match status" value="1"/>
</dbReference>
<feature type="transmembrane region" description="Helical" evidence="5">
    <location>
        <begin position="480"/>
        <end position="498"/>
    </location>
</feature>
<dbReference type="EMBL" id="JAVRRF010000048">
    <property type="protein sequence ID" value="KAK5049147.1"/>
    <property type="molecule type" value="Genomic_DNA"/>
</dbReference>
<dbReference type="PRINTS" id="PR01036">
    <property type="entry name" value="TCRTETB"/>
</dbReference>
<feature type="transmembrane region" description="Helical" evidence="5">
    <location>
        <begin position="146"/>
        <end position="170"/>
    </location>
</feature>
<evidence type="ECO:0000259" key="6">
    <source>
        <dbReference type="PROSITE" id="PS50850"/>
    </source>
</evidence>
<comment type="subcellular location">
    <subcellularLocation>
        <location evidence="1">Membrane</location>
        <topology evidence="1">Multi-pass membrane protein</topology>
    </subcellularLocation>
</comment>
<sequence length="511" mass="54837">MSLQTAASSAAWSPSANDAACMAFLSFVSLLAALDSTVMVTILPIIARDLKGSAADSFWTGTSYLLTSAVSQPFIATLADSFGLHRKLLWLSIGTFAVASIICALSRTFTPLLTGRFIQGIGGGGILTLVQIIFARLVPLRERPRWFSIVLAAWAIGTVGGPFVGSILATKTSFHWIFWLNLPFCGLALVLIPFVVPSFPSMAPCSWSQVNWVGAIVILSSTTSILLGLSWGGVTFPWTSKWTLLALGLGIFGLLLFNIWEHNFAKFPFIQASMFGTRSLVAAYFCALLQGLILFCLLYYIPFYFASAQQRTPMQSSVCLLPLSCSLLPGAVVASQVISRTGRYRWALWLGWVLTALGSGLLLLLRADTTASIWIIVLIVLGVGNGSLLSAINFNIQSIIDPRNSSSAASMYTFFRSLGMAVGVTIGGSLFQNVMAGSLSRSGLSTAIAKDAEGFVYRLDLLDDSALHKILNAYLDGFHGVFYVLLGVSTLGLGINTFTQMYGSGRTNGPD</sequence>
<evidence type="ECO:0000256" key="5">
    <source>
        <dbReference type="SAM" id="Phobius"/>
    </source>
</evidence>